<accession>A0A8S5QHX0</accession>
<protein>
    <submittedName>
        <fullName evidence="1">Uncharacterized protein</fullName>
    </submittedName>
</protein>
<name>A0A8S5QHX0_9CAUD</name>
<evidence type="ECO:0000313" key="1">
    <source>
        <dbReference type="EMBL" id="DAE18373.1"/>
    </source>
</evidence>
<proteinExistence type="predicted"/>
<reference evidence="1" key="1">
    <citation type="journal article" date="2021" name="Proc. Natl. Acad. Sci. U.S.A.">
        <title>A Catalog of Tens of Thousands of Viruses from Human Metagenomes Reveals Hidden Associations with Chronic Diseases.</title>
        <authorList>
            <person name="Tisza M.J."/>
            <person name="Buck C.B."/>
        </authorList>
    </citation>
    <scope>NUCLEOTIDE SEQUENCE</scope>
    <source>
        <strain evidence="1">CteHV32</strain>
    </source>
</reference>
<sequence>MPLENSLSSTCTHWRHIQLRGSTEREVAFSIRLRRYVPSGKQPTYTHSAVFSAH</sequence>
<organism evidence="1">
    <name type="scientific">Siphoviridae sp. cteHV32</name>
    <dbReference type="NCBI Taxonomy" id="2825588"/>
    <lineage>
        <taxon>Viruses</taxon>
        <taxon>Duplodnaviria</taxon>
        <taxon>Heunggongvirae</taxon>
        <taxon>Uroviricota</taxon>
        <taxon>Caudoviricetes</taxon>
    </lineage>
</organism>
<dbReference type="EMBL" id="BK015653">
    <property type="protein sequence ID" value="DAE18373.1"/>
    <property type="molecule type" value="Genomic_DNA"/>
</dbReference>